<feature type="compositionally biased region" description="Basic residues" evidence="1">
    <location>
        <begin position="100"/>
        <end position="112"/>
    </location>
</feature>
<feature type="compositionally biased region" description="Basic and acidic residues" evidence="1">
    <location>
        <begin position="73"/>
        <end position="83"/>
    </location>
</feature>
<accession>A0AA88HZW3</accession>
<proteinExistence type="predicted"/>
<dbReference type="GO" id="GO:0004651">
    <property type="term" value="F:polynucleotide 5'-phosphatase activity"/>
    <property type="evidence" value="ECO:0007669"/>
    <property type="project" value="TreeGrafter"/>
</dbReference>
<name>A0AA88HZW3_ARTSF</name>
<dbReference type="InterPro" id="IPR051029">
    <property type="entry name" value="mRNA_Capping_Enz/RNA_Phosphat"/>
</dbReference>
<dbReference type="EMBL" id="JAVRJZ010000014">
    <property type="protein sequence ID" value="KAK2713837.1"/>
    <property type="molecule type" value="Genomic_DNA"/>
</dbReference>
<feature type="compositionally biased region" description="Polar residues" evidence="1">
    <location>
        <begin position="183"/>
        <end position="205"/>
    </location>
</feature>
<dbReference type="AlphaFoldDB" id="A0AA88HZW3"/>
<protein>
    <submittedName>
        <fullName evidence="2">Uncharacterized protein</fullName>
    </submittedName>
</protein>
<evidence type="ECO:0000313" key="2">
    <source>
        <dbReference type="EMBL" id="KAK2713837.1"/>
    </source>
</evidence>
<feature type="compositionally biased region" description="Basic residues" evidence="1">
    <location>
        <begin position="169"/>
        <end position="182"/>
    </location>
</feature>
<reference evidence="2" key="1">
    <citation type="submission" date="2023-07" db="EMBL/GenBank/DDBJ databases">
        <title>Chromosome-level genome assembly of Artemia franciscana.</title>
        <authorList>
            <person name="Jo E."/>
        </authorList>
    </citation>
    <scope>NUCLEOTIDE SEQUENCE</scope>
    <source>
        <tissue evidence="2">Whole body</tissue>
    </source>
</reference>
<evidence type="ECO:0000256" key="1">
    <source>
        <dbReference type="SAM" id="MobiDB-lite"/>
    </source>
</evidence>
<feature type="region of interest" description="Disordered" evidence="1">
    <location>
        <begin position="73"/>
        <end position="205"/>
    </location>
</feature>
<sequence>HGLNRTGYLICRYLIQRLGYTPGDALTAFNNARGHNIERKNYTDDLFRAKWSSMEPIINFTFTKRDYVPLDVDKPYNPRDKIGSTRQLSPAEETEQLSVAKKRKRRRRRGKNKQSVDTVGESSHRVQVDNTFHERDFLSLDVDKPYHPRDKTGSKRQLTPAEETEKLSVVKKPKRRRRRGKKNQSLDTVGESSHRVQANNTFHER</sequence>
<comment type="caution">
    <text evidence="2">The sequence shown here is derived from an EMBL/GenBank/DDBJ whole genome shotgun (WGS) entry which is preliminary data.</text>
</comment>
<dbReference type="InterPro" id="IPR029021">
    <property type="entry name" value="Prot-tyrosine_phosphatase-like"/>
</dbReference>
<dbReference type="Proteomes" id="UP001187531">
    <property type="component" value="Unassembled WGS sequence"/>
</dbReference>
<dbReference type="SUPFAM" id="SSF52799">
    <property type="entry name" value="(Phosphotyrosine protein) phosphatases II"/>
    <property type="match status" value="1"/>
</dbReference>
<evidence type="ECO:0000313" key="3">
    <source>
        <dbReference type="Proteomes" id="UP001187531"/>
    </source>
</evidence>
<feature type="non-terminal residue" evidence="2">
    <location>
        <position position="1"/>
    </location>
</feature>
<dbReference type="Gene3D" id="3.90.190.10">
    <property type="entry name" value="Protein tyrosine phosphatase superfamily"/>
    <property type="match status" value="1"/>
</dbReference>
<keyword evidence="3" id="KW-1185">Reference proteome</keyword>
<feature type="compositionally biased region" description="Basic and acidic residues" evidence="1">
    <location>
        <begin position="122"/>
        <end position="153"/>
    </location>
</feature>
<dbReference type="PANTHER" id="PTHR10367:SF9">
    <property type="entry name" value="DUAL-SPECIFICITY PHOSPHATASE 11 (RNA_RNP COMPLEX 1-INTERACTING)"/>
    <property type="match status" value="1"/>
</dbReference>
<gene>
    <name evidence="2" type="ORF">QYM36_009651</name>
</gene>
<organism evidence="2 3">
    <name type="scientific">Artemia franciscana</name>
    <name type="common">Brine shrimp</name>
    <name type="synonym">Artemia sanfranciscana</name>
    <dbReference type="NCBI Taxonomy" id="6661"/>
    <lineage>
        <taxon>Eukaryota</taxon>
        <taxon>Metazoa</taxon>
        <taxon>Ecdysozoa</taxon>
        <taxon>Arthropoda</taxon>
        <taxon>Crustacea</taxon>
        <taxon>Branchiopoda</taxon>
        <taxon>Anostraca</taxon>
        <taxon>Artemiidae</taxon>
        <taxon>Artemia</taxon>
    </lineage>
</organism>
<dbReference type="PANTHER" id="PTHR10367">
    <property type="entry name" value="MRNA-CAPPING ENZYME"/>
    <property type="match status" value="1"/>
</dbReference>